<evidence type="ECO:0000256" key="1">
    <source>
        <dbReference type="SAM" id="MobiDB-lite"/>
    </source>
</evidence>
<keyword evidence="3" id="KW-1185">Reference proteome</keyword>
<dbReference type="Proteomes" id="UP000274661">
    <property type="component" value="Unassembled WGS sequence"/>
</dbReference>
<organism evidence="2 3">
    <name type="scientific">Sphingomonas ginkgonis</name>
    <dbReference type="NCBI Taxonomy" id="2315330"/>
    <lineage>
        <taxon>Bacteria</taxon>
        <taxon>Pseudomonadati</taxon>
        <taxon>Pseudomonadota</taxon>
        <taxon>Alphaproteobacteria</taxon>
        <taxon>Sphingomonadales</taxon>
        <taxon>Sphingomonadaceae</taxon>
        <taxon>Sphingomonas</taxon>
    </lineage>
</organism>
<gene>
    <name evidence="2" type="ORF">HMF7854_00370</name>
</gene>
<evidence type="ECO:0000313" key="2">
    <source>
        <dbReference type="EMBL" id="RST29454.1"/>
    </source>
</evidence>
<name>A0A429V6A3_9SPHN</name>
<dbReference type="EMBL" id="RWJF01000001">
    <property type="protein sequence ID" value="RST29454.1"/>
    <property type="molecule type" value="Genomic_DNA"/>
</dbReference>
<dbReference type="AlphaFoldDB" id="A0A429V6A3"/>
<feature type="region of interest" description="Disordered" evidence="1">
    <location>
        <begin position="1"/>
        <end position="31"/>
    </location>
</feature>
<accession>A0A429V6A3</accession>
<comment type="caution">
    <text evidence="2">The sequence shown here is derived from an EMBL/GenBank/DDBJ whole genome shotgun (WGS) entry which is preliminary data.</text>
</comment>
<protein>
    <submittedName>
        <fullName evidence="2">Uncharacterized protein</fullName>
    </submittedName>
</protein>
<evidence type="ECO:0000313" key="3">
    <source>
        <dbReference type="Proteomes" id="UP000274661"/>
    </source>
</evidence>
<dbReference type="RefSeq" id="WP_126717297.1">
    <property type="nucleotide sequence ID" value="NZ_RWJF01000001.1"/>
</dbReference>
<proteinExistence type="predicted"/>
<sequence>MSDRRPTIRFQRPGLERCGRPSPWTQRQEAENEALRLPTAPDPYGPIAEAQVEVFASWLRHV</sequence>
<reference evidence="2 3" key="1">
    <citation type="submission" date="2018-12" db="EMBL/GenBank/DDBJ databases">
        <title>Sphingomonas sp. HMF7854 Genome sequencing and assembly.</title>
        <authorList>
            <person name="Cha I."/>
            <person name="Kang H."/>
            <person name="Kim H."/>
            <person name="Kang J."/>
            <person name="Joh K."/>
        </authorList>
    </citation>
    <scope>NUCLEOTIDE SEQUENCE [LARGE SCALE GENOMIC DNA]</scope>
    <source>
        <strain evidence="2 3">HMF7854</strain>
    </source>
</reference>